<gene>
    <name evidence="3" type="ORF">UFOVP1039_24</name>
    <name evidence="4" type="ORF">UFOVP1141_17</name>
    <name evidence="5" type="ORF">UFOVP1203_8</name>
    <name evidence="6" type="ORF">UFOVP1259_9</name>
    <name evidence="7" type="ORF">UFOVP1501_7</name>
    <name evidence="8" type="ORF">UFOVP1589_8</name>
    <name evidence="1" type="ORF">UFOVP479_3</name>
    <name evidence="2" type="ORF">UFOVP977_5</name>
</gene>
<evidence type="ECO:0000313" key="6">
    <source>
        <dbReference type="EMBL" id="CAB4194254.1"/>
    </source>
</evidence>
<dbReference type="EMBL" id="LR798426">
    <property type="protein sequence ID" value="CAB5230950.1"/>
    <property type="molecule type" value="Genomic_DNA"/>
</dbReference>
<evidence type="ECO:0000313" key="1">
    <source>
        <dbReference type="EMBL" id="CAB4145274.1"/>
    </source>
</evidence>
<evidence type="ECO:0000313" key="3">
    <source>
        <dbReference type="EMBL" id="CAB4180389.1"/>
    </source>
</evidence>
<evidence type="ECO:0000313" key="4">
    <source>
        <dbReference type="EMBL" id="CAB4185954.1"/>
    </source>
</evidence>
<dbReference type="EMBL" id="LR796452">
    <property type="protein sequence ID" value="CAB4145274.1"/>
    <property type="molecule type" value="Genomic_DNA"/>
</dbReference>
<accession>A0A6J5R2Y4</accession>
<reference evidence="4" key="1">
    <citation type="submission" date="2020-05" db="EMBL/GenBank/DDBJ databases">
        <authorList>
            <person name="Chiriac C."/>
            <person name="Salcher M."/>
            <person name="Ghai R."/>
            <person name="Kavagutti S V."/>
        </authorList>
    </citation>
    <scope>NUCLEOTIDE SEQUENCE</scope>
</reference>
<proteinExistence type="predicted"/>
<evidence type="ECO:0000313" key="5">
    <source>
        <dbReference type="EMBL" id="CAB4189584.1"/>
    </source>
</evidence>
<dbReference type="EMBL" id="LR797143">
    <property type="protein sequence ID" value="CAB4189584.1"/>
    <property type="molecule type" value="Genomic_DNA"/>
</dbReference>
<dbReference type="EMBL" id="LR797082">
    <property type="protein sequence ID" value="CAB4185954.1"/>
    <property type="molecule type" value="Genomic_DNA"/>
</dbReference>
<dbReference type="EMBL" id="LR796987">
    <property type="protein sequence ID" value="CAB4180389.1"/>
    <property type="molecule type" value="Genomic_DNA"/>
</dbReference>
<evidence type="ECO:0000313" key="7">
    <source>
        <dbReference type="EMBL" id="CAB4217008.1"/>
    </source>
</evidence>
<dbReference type="EMBL" id="LR796932">
    <property type="protein sequence ID" value="CAB4176010.1"/>
    <property type="molecule type" value="Genomic_DNA"/>
</dbReference>
<organism evidence="4">
    <name type="scientific">uncultured Caudovirales phage</name>
    <dbReference type="NCBI Taxonomy" id="2100421"/>
    <lineage>
        <taxon>Viruses</taxon>
        <taxon>Duplodnaviria</taxon>
        <taxon>Heunggongvirae</taxon>
        <taxon>Uroviricota</taxon>
        <taxon>Caudoviricetes</taxon>
        <taxon>Peduoviridae</taxon>
        <taxon>Maltschvirus</taxon>
        <taxon>Maltschvirus maltsch</taxon>
    </lineage>
</organism>
<evidence type="ECO:0000313" key="2">
    <source>
        <dbReference type="EMBL" id="CAB4176010.1"/>
    </source>
</evidence>
<evidence type="ECO:0000313" key="8">
    <source>
        <dbReference type="EMBL" id="CAB5230950.1"/>
    </source>
</evidence>
<name>A0A6J5R2Y4_9CAUD</name>
<sequence>MAAITTLRATIATALASSTWSTYSFPPATIPANSVCVIPSDPWITPSNNARTTVAPLVNFRLALAVPLLDNQGNLTGIENMVVSVFNKLSTSGLIYNVTAVSAPIVLSVASGDLLSCDLSISILSTWE</sequence>
<protein>
    <submittedName>
        <fullName evidence="4">Uncharacterized protein</fullName>
    </submittedName>
</protein>
<dbReference type="EMBL" id="LR797448">
    <property type="protein sequence ID" value="CAB4217008.1"/>
    <property type="molecule type" value="Genomic_DNA"/>
</dbReference>
<dbReference type="EMBL" id="LR797204">
    <property type="protein sequence ID" value="CAB4194254.1"/>
    <property type="molecule type" value="Genomic_DNA"/>
</dbReference>